<evidence type="ECO:0000256" key="6">
    <source>
        <dbReference type="ARBA" id="ARBA00023080"/>
    </source>
</evidence>
<dbReference type="Gene3D" id="3.90.950.10">
    <property type="match status" value="1"/>
</dbReference>
<dbReference type="NCBIfam" id="TIGR00042">
    <property type="entry name" value="RdgB/HAM1 family non-canonical purine NTP pyrophosphatase"/>
    <property type="match status" value="1"/>
</dbReference>
<keyword evidence="2 7" id="KW-0479">Metal-binding</keyword>
<feature type="binding site" evidence="7">
    <location>
        <position position="83"/>
    </location>
    <ligand>
        <name>substrate</name>
    </ligand>
</feature>
<proteinExistence type="inferred from homology"/>
<comment type="cofactor">
    <cofactor evidence="7">
        <name>Mg(2+)</name>
        <dbReference type="ChEBI" id="CHEBI:18420"/>
    </cofactor>
    <text evidence="7">Binds 1 Mg(2+) ion per subunit.</text>
</comment>
<keyword evidence="10" id="KW-1185">Reference proteome</keyword>
<evidence type="ECO:0000256" key="7">
    <source>
        <dbReference type="HAMAP-Rule" id="MF_01405"/>
    </source>
</evidence>
<name>A0ABY0V5T4_9ACTO</name>
<feature type="binding site" evidence="7">
    <location>
        <begin position="16"/>
        <end position="21"/>
    </location>
    <ligand>
        <name>substrate</name>
    </ligand>
</feature>
<dbReference type="RefSeq" id="WP_070725657.1">
    <property type="nucleotide sequence ID" value="NZ_LT629792.1"/>
</dbReference>
<evidence type="ECO:0000256" key="4">
    <source>
        <dbReference type="ARBA" id="ARBA00022801"/>
    </source>
</evidence>
<evidence type="ECO:0000256" key="8">
    <source>
        <dbReference type="RuleBase" id="RU003781"/>
    </source>
</evidence>
<evidence type="ECO:0000256" key="2">
    <source>
        <dbReference type="ARBA" id="ARBA00022723"/>
    </source>
</evidence>
<reference evidence="9 10" key="1">
    <citation type="submission" date="2016-10" db="EMBL/GenBank/DDBJ databases">
        <authorList>
            <person name="Varghese N."/>
            <person name="Submissions S."/>
        </authorList>
    </citation>
    <scope>NUCLEOTIDE SEQUENCE [LARGE SCALE GENOMIC DNA]</scope>
    <source>
        <strain evidence="9 10">DSM 9169</strain>
    </source>
</reference>
<dbReference type="InterPro" id="IPR020922">
    <property type="entry name" value="dITP/XTP_pyrophosphatase"/>
</dbReference>
<comment type="catalytic activity">
    <reaction evidence="7">
        <text>ITP + H2O = IMP + diphosphate + H(+)</text>
        <dbReference type="Rhea" id="RHEA:29399"/>
        <dbReference type="ChEBI" id="CHEBI:15377"/>
        <dbReference type="ChEBI" id="CHEBI:15378"/>
        <dbReference type="ChEBI" id="CHEBI:33019"/>
        <dbReference type="ChEBI" id="CHEBI:58053"/>
        <dbReference type="ChEBI" id="CHEBI:61402"/>
        <dbReference type="EC" id="3.6.1.66"/>
    </reaction>
</comment>
<feature type="active site" description="Proton acceptor" evidence="7">
    <location>
        <position position="82"/>
    </location>
</feature>
<evidence type="ECO:0000256" key="3">
    <source>
        <dbReference type="ARBA" id="ARBA00022741"/>
    </source>
</evidence>
<evidence type="ECO:0000256" key="5">
    <source>
        <dbReference type="ARBA" id="ARBA00022842"/>
    </source>
</evidence>
<dbReference type="InterPro" id="IPR029001">
    <property type="entry name" value="ITPase-like_fam"/>
</dbReference>
<dbReference type="Pfam" id="PF01725">
    <property type="entry name" value="Ham1p_like"/>
    <property type="match status" value="1"/>
</dbReference>
<dbReference type="Proteomes" id="UP000198976">
    <property type="component" value="Chromosome I"/>
</dbReference>
<gene>
    <name evidence="9" type="ORF">SAMN04489714_0496</name>
</gene>
<sequence>MNEGDALATPVLAFATSNAHKVSELRAILDPFVPGVHDGYIVTLAQAGADEPVEDGITFEDNALIKARHLCELTGLPTIADDSGITVDVLGGAPGIFSARWSGHHGDDAANLDLLLAQIADVPDRHRGAAFVSAAVLVTPDGQTFVERGEVHGHLLRERHGSGGFGYDPIFVPDGFDCTTAQMSPEDKNAISHRGIAFRALAPHVARVLAS</sequence>
<comment type="catalytic activity">
    <reaction evidence="7">
        <text>dITP + H2O = dIMP + diphosphate + H(+)</text>
        <dbReference type="Rhea" id="RHEA:28342"/>
        <dbReference type="ChEBI" id="CHEBI:15377"/>
        <dbReference type="ChEBI" id="CHEBI:15378"/>
        <dbReference type="ChEBI" id="CHEBI:33019"/>
        <dbReference type="ChEBI" id="CHEBI:61194"/>
        <dbReference type="ChEBI" id="CHEBI:61382"/>
        <dbReference type="EC" id="3.6.1.66"/>
    </reaction>
</comment>
<keyword evidence="4 7" id="KW-0378">Hydrolase</keyword>
<organism evidence="9 10">
    <name type="scientific">Schaalia radingae</name>
    <dbReference type="NCBI Taxonomy" id="131110"/>
    <lineage>
        <taxon>Bacteria</taxon>
        <taxon>Bacillati</taxon>
        <taxon>Actinomycetota</taxon>
        <taxon>Actinomycetes</taxon>
        <taxon>Actinomycetales</taxon>
        <taxon>Actinomycetaceae</taxon>
        <taxon>Schaalia</taxon>
    </lineage>
</organism>
<dbReference type="EC" id="3.6.1.66" evidence="7"/>
<comment type="subunit">
    <text evidence="7">Homodimer.</text>
</comment>
<keyword evidence="6 7" id="KW-0546">Nucleotide metabolism</keyword>
<comment type="similarity">
    <text evidence="1 7 8">Belongs to the HAM1 NTPase family.</text>
</comment>
<dbReference type="CDD" id="cd00515">
    <property type="entry name" value="HAM1"/>
    <property type="match status" value="1"/>
</dbReference>
<keyword evidence="3 7" id="KW-0547">Nucleotide-binding</keyword>
<dbReference type="PANTHER" id="PTHR11067">
    <property type="entry name" value="INOSINE TRIPHOSPHATE PYROPHOSPHATASE/HAM1 PROTEIN"/>
    <property type="match status" value="1"/>
</dbReference>
<dbReference type="SUPFAM" id="SSF52972">
    <property type="entry name" value="ITPase-like"/>
    <property type="match status" value="1"/>
</dbReference>
<dbReference type="PANTHER" id="PTHR11067:SF9">
    <property type="entry name" value="INOSINE TRIPHOSPHATE PYROPHOSPHATASE"/>
    <property type="match status" value="1"/>
</dbReference>
<accession>A0ABY0V5T4</accession>
<feature type="binding site" evidence="7">
    <location>
        <begin position="193"/>
        <end position="194"/>
    </location>
    <ligand>
        <name>substrate</name>
    </ligand>
</feature>
<dbReference type="InterPro" id="IPR002637">
    <property type="entry name" value="RdgB/HAM1"/>
</dbReference>
<comment type="function">
    <text evidence="7">Pyrophosphatase that catalyzes the hydrolysis of nucleoside triphosphates to their monophosphate derivatives, with a high preference for the non-canonical purine nucleotides XTP (xanthosine triphosphate), dITP (deoxyinosine triphosphate) and ITP. Seems to function as a house-cleaning enzyme that removes non-canonical purine nucleotides from the nucleotide pool, thus preventing their incorporation into DNA/RNA and avoiding chromosomal lesions.</text>
</comment>
<dbReference type="HAMAP" id="MF_01405">
    <property type="entry name" value="Non_canon_purine_NTPase"/>
    <property type="match status" value="1"/>
</dbReference>
<feature type="binding site" evidence="7">
    <location>
        <begin position="165"/>
        <end position="168"/>
    </location>
    <ligand>
        <name>substrate</name>
    </ligand>
</feature>
<feature type="binding site" evidence="7">
    <location>
        <position position="188"/>
    </location>
    <ligand>
        <name>substrate</name>
    </ligand>
</feature>
<comment type="catalytic activity">
    <reaction evidence="7">
        <text>XTP + H2O = XMP + diphosphate + H(+)</text>
        <dbReference type="Rhea" id="RHEA:28610"/>
        <dbReference type="ChEBI" id="CHEBI:15377"/>
        <dbReference type="ChEBI" id="CHEBI:15378"/>
        <dbReference type="ChEBI" id="CHEBI:33019"/>
        <dbReference type="ChEBI" id="CHEBI:57464"/>
        <dbReference type="ChEBI" id="CHEBI:61314"/>
        <dbReference type="EC" id="3.6.1.66"/>
    </reaction>
</comment>
<evidence type="ECO:0000313" key="9">
    <source>
        <dbReference type="EMBL" id="SDT88024.1"/>
    </source>
</evidence>
<comment type="caution">
    <text evidence="7">Lacks conserved residue(s) required for the propagation of feature annotation.</text>
</comment>
<dbReference type="EMBL" id="LT629792">
    <property type="protein sequence ID" value="SDT88024.1"/>
    <property type="molecule type" value="Genomic_DNA"/>
</dbReference>
<evidence type="ECO:0000256" key="1">
    <source>
        <dbReference type="ARBA" id="ARBA00008023"/>
    </source>
</evidence>
<evidence type="ECO:0000313" key="10">
    <source>
        <dbReference type="Proteomes" id="UP000198976"/>
    </source>
</evidence>
<keyword evidence="5 7" id="KW-0460">Magnesium</keyword>
<feature type="binding site" evidence="7">
    <location>
        <position position="82"/>
    </location>
    <ligand>
        <name>Mg(2+)</name>
        <dbReference type="ChEBI" id="CHEBI:18420"/>
    </ligand>
</feature>
<protein>
    <recommendedName>
        <fullName evidence="7">dITP/XTP pyrophosphatase</fullName>
        <ecNumber evidence="7">3.6.1.66</ecNumber>
    </recommendedName>
    <alternativeName>
        <fullName evidence="7">Non-canonical purine NTP pyrophosphatase</fullName>
    </alternativeName>
    <alternativeName>
        <fullName evidence="7">Non-standard purine NTP pyrophosphatase</fullName>
    </alternativeName>
    <alternativeName>
        <fullName evidence="7">Nucleoside-triphosphate diphosphatase</fullName>
    </alternativeName>
    <alternativeName>
        <fullName evidence="7">Nucleoside-triphosphate pyrophosphatase</fullName>
        <shortName evidence="7">NTPase</shortName>
    </alternativeName>
</protein>